<proteinExistence type="predicted"/>
<accession>A0ABQ9UDM1</accession>
<feature type="region of interest" description="Disordered" evidence="1">
    <location>
        <begin position="115"/>
        <end position="160"/>
    </location>
</feature>
<name>A0ABQ9UDM1_SAGOE</name>
<reference evidence="2 3" key="1">
    <citation type="submission" date="2023-05" db="EMBL/GenBank/DDBJ databases">
        <title>B98-5 Cell Line De Novo Hybrid Assembly: An Optical Mapping Approach.</title>
        <authorList>
            <person name="Kananen K."/>
            <person name="Auerbach J.A."/>
            <person name="Kautto E."/>
            <person name="Blachly J.S."/>
        </authorList>
    </citation>
    <scope>NUCLEOTIDE SEQUENCE [LARGE SCALE GENOMIC DNA]</scope>
    <source>
        <strain evidence="2">B95-8</strain>
        <tissue evidence="2">Cell line</tissue>
    </source>
</reference>
<gene>
    <name evidence="2" type="ORF">P7K49_026604</name>
</gene>
<feature type="region of interest" description="Disordered" evidence="1">
    <location>
        <begin position="230"/>
        <end position="251"/>
    </location>
</feature>
<comment type="caution">
    <text evidence="2">The sequence shown here is derived from an EMBL/GenBank/DDBJ whole genome shotgun (WGS) entry which is preliminary data.</text>
</comment>
<evidence type="ECO:0000313" key="3">
    <source>
        <dbReference type="Proteomes" id="UP001266305"/>
    </source>
</evidence>
<sequence length="251" mass="27521">MPPTLPGASHRLAGVVVALRGSMGRLWTWEDCARRDLVVRVTEDGLSGRYAALKTQPEPGRQCRFRREQQGAERRLLGRIAGWGGRWRRPGASPAGALLHPRGPKRQPRLGAASVSLGVSETPGPCPPSDTGRRGISGPRKLHVEGRDASDSDLRDDSPSRTVQLFKVPCSSDTLSSERTQRKCACLWGCPQKDSTHTGKMDSYWNHTDSPAVSAADSHGLSRQLRHRITRTLPPSPLQTHRLFPPSPLQN</sequence>
<evidence type="ECO:0000256" key="1">
    <source>
        <dbReference type="SAM" id="MobiDB-lite"/>
    </source>
</evidence>
<keyword evidence="3" id="KW-1185">Reference proteome</keyword>
<protein>
    <submittedName>
        <fullName evidence="2">Uncharacterized protein</fullName>
    </submittedName>
</protein>
<dbReference type="Proteomes" id="UP001266305">
    <property type="component" value="Unassembled WGS sequence"/>
</dbReference>
<evidence type="ECO:0000313" key="2">
    <source>
        <dbReference type="EMBL" id="KAK2095188.1"/>
    </source>
</evidence>
<dbReference type="EMBL" id="JASSZA010000013">
    <property type="protein sequence ID" value="KAK2095188.1"/>
    <property type="molecule type" value="Genomic_DNA"/>
</dbReference>
<organism evidence="2 3">
    <name type="scientific">Saguinus oedipus</name>
    <name type="common">Cotton-top tamarin</name>
    <name type="synonym">Oedipomidas oedipus</name>
    <dbReference type="NCBI Taxonomy" id="9490"/>
    <lineage>
        <taxon>Eukaryota</taxon>
        <taxon>Metazoa</taxon>
        <taxon>Chordata</taxon>
        <taxon>Craniata</taxon>
        <taxon>Vertebrata</taxon>
        <taxon>Euteleostomi</taxon>
        <taxon>Mammalia</taxon>
        <taxon>Eutheria</taxon>
        <taxon>Euarchontoglires</taxon>
        <taxon>Primates</taxon>
        <taxon>Haplorrhini</taxon>
        <taxon>Platyrrhini</taxon>
        <taxon>Cebidae</taxon>
        <taxon>Callitrichinae</taxon>
        <taxon>Saguinus</taxon>
    </lineage>
</organism>
<feature type="compositionally biased region" description="Basic and acidic residues" evidence="1">
    <location>
        <begin position="142"/>
        <end position="159"/>
    </location>
</feature>